<dbReference type="EMBL" id="CP001110">
    <property type="protein sequence ID" value="ACF44271.1"/>
    <property type="molecule type" value="Genomic_DNA"/>
</dbReference>
<gene>
    <name evidence="1" type="ordered locus">Ppha_2064</name>
</gene>
<reference evidence="1 2" key="1">
    <citation type="submission" date="2008-06" db="EMBL/GenBank/DDBJ databases">
        <title>Complete sequence of Pelodictyon phaeoclathratiforme BU-1.</title>
        <authorList>
            <consortium name="US DOE Joint Genome Institute"/>
            <person name="Lucas S."/>
            <person name="Copeland A."/>
            <person name="Lapidus A."/>
            <person name="Glavina del Rio T."/>
            <person name="Dalin E."/>
            <person name="Tice H."/>
            <person name="Bruce D."/>
            <person name="Goodwin L."/>
            <person name="Pitluck S."/>
            <person name="Schmutz J."/>
            <person name="Larimer F."/>
            <person name="Land M."/>
            <person name="Hauser L."/>
            <person name="Kyrpides N."/>
            <person name="Mikhailova N."/>
            <person name="Liu Z."/>
            <person name="Li T."/>
            <person name="Zhao F."/>
            <person name="Overmann J."/>
            <person name="Bryant D.A."/>
            <person name="Richardson P."/>
        </authorList>
    </citation>
    <scope>NUCLEOTIDE SEQUENCE [LARGE SCALE GENOMIC DNA]</scope>
    <source>
        <strain evidence="2">DSM 5477 / BU-1</strain>
    </source>
</reference>
<dbReference type="AlphaFoldDB" id="B4SCR6"/>
<evidence type="ECO:0000313" key="2">
    <source>
        <dbReference type="Proteomes" id="UP000002724"/>
    </source>
</evidence>
<keyword evidence="2" id="KW-1185">Reference proteome</keyword>
<evidence type="ECO:0000313" key="1">
    <source>
        <dbReference type="EMBL" id="ACF44271.1"/>
    </source>
</evidence>
<organism evidence="1 2">
    <name type="scientific">Pelodictyon phaeoclathratiforme (strain DSM 5477 / BU-1)</name>
    <dbReference type="NCBI Taxonomy" id="324925"/>
    <lineage>
        <taxon>Bacteria</taxon>
        <taxon>Pseudomonadati</taxon>
        <taxon>Chlorobiota</taxon>
        <taxon>Chlorobiia</taxon>
        <taxon>Chlorobiales</taxon>
        <taxon>Chlorobiaceae</taxon>
        <taxon>Chlorobium/Pelodictyon group</taxon>
        <taxon>Pelodictyon</taxon>
    </lineage>
</organism>
<dbReference type="KEGG" id="pph:Ppha_2064"/>
<dbReference type="Proteomes" id="UP000002724">
    <property type="component" value="Chromosome"/>
</dbReference>
<sequence length="36" mass="4273">MPNRQNVFVKKILLYLAYVYSALRMDNLFTIAYECA</sequence>
<dbReference type="HOGENOM" id="CLU_3357610_0_0_10"/>
<proteinExistence type="predicted"/>
<accession>B4SCR6</accession>
<protein>
    <submittedName>
        <fullName evidence="1">Uncharacterized protein</fullName>
    </submittedName>
</protein>
<name>B4SCR6_PELPB</name>